<dbReference type="EMBL" id="LRRQ01000018">
    <property type="protein sequence ID" value="OAM91601.1"/>
    <property type="molecule type" value="Genomic_DNA"/>
</dbReference>
<comment type="caution">
    <text evidence="2">The sequence shown here is derived from an EMBL/GenBank/DDBJ whole genome shotgun (WGS) entry which is preliminary data.</text>
</comment>
<gene>
    <name evidence="2" type="ORF">AW736_02035</name>
</gene>
<keyword evidence="3" id="KW-1185">Reference proteome</keyword>
<feature type="region of interest" description="Disordered" evidence="1">
    <location>
        <begin position="44"/>
        <end position="71"/>
    </location>
</feature>
<reference evidence="2 3" key="1">
    <citation type="submission" date="2016-01" db="EMBL/GenBank/DDBJ databases">
        <title>High potential of lignocellulose degradation of a new Verrucomicrobia species.</title>
        <authorList>
            <person name="Wang Y."/>
            <person name="Shi Y."/>
            <person name="Qiu Z."/>
            <person name="Liu S."/>
            <person name="Yang H."/>
        </authorList>
    </citation>
    <scope>NUCLEOTIDE SEQUENCE [LARGE SCALE GENOMIC DNA]</scope>
    <source>
        <strain evidence="2 3">TSB47</strain>
    </source>
</reference>
<evidence type="ECO:0000256" key="1">
    <source>
        <dbReference type="SAM" id="MobiDB-lite"/>
    </source>
</evidence>
<protein>
    <submittedName>
        <fullName evidence="2">Uncharacterized protein</fullName>
    </submittedName>
</protein>
<organism evidence="2 3">
    <name type="scientific">Termitidicoccus mucosus</name>
    <dbReference type="NCBI Taxonomy" id="1184151"/>
    <lineage>
        <taxon>Bacteria</taxon>
        <taxon>Pseudomonadati</taxon>
        <taxon>Verrucomicrobiota</taxon>
        <taxon>Opitutia</taxon>
        <taxon>Opitutales</taxon>
        <taxon>Opitutaceae</taxon>
        <taxon>Termitidicoccus</taxon>
    </lineage>
</organism>
<dbReference type="AlphaFoldDB" id="A0A178IPH6"/>
<evidence type="ECO:0000313" key="2">
    <source>
        <dbReference type="EMBL" id="OAM91601.1"/>
    </source>
</evidence>
<evidence type="ECO:0000313" key="3">
    <source>
        <dbReference type="Proteomes" id="UP000078486"/>
    </source>
</evidence>
<name>A0A178IPH6_9BACT</name>
<accession>A0A178IPH6</accession>
<dbReference type="Proteomes" id="UP000078486">
    <property type="component" value="Unassembled WGS sequence"/>
</dbReference>
<sequence length="71" mass="7412">MLARRVGQPGLAATHAAYWRSRARGWFAGRAPCLLHAPRAAISAKTASAKRSPAPPPGSASAFSRHVPSGH</sequence>
<proteinExistence type="predicted"/>